<accession>A0A6A5WPE1</accession>
<sequence>MSSPPALLAGNREQPFQRSFCDKHNRETSPSHTLPARAHARSNSNAQCEGATVDSKPRCRRPLQQRRQLPKPRVEGSDTGPRLMQPTANASSCTQEHSEPTTLTSTFHSLTHTRPICRSPITETQPAHVSWLWNEVMSYASDTRSSRGRKNGKTASTTSRSGILVDTPSASEAGTRARKEAAAKVSDADFANTVLKPCGIEIDQQDVNKNLRIHFRREHLPTDAGGRLKDYQKEYPLENVWLEPDMERIRTQYRSMGLYGSNEAEYSAYALRDIFVDEPLQPWLPEERGDEMWLPVRLLQFVQKPPDDKWLAPPLLTPSQKRYAWDIRPDCAYYVSLQAFQSGFRPNVRSHVAVRQKRAFCSYLTIEFKKADDDTIITARHQVATASAIALYNRYLLKLNAIAAVNGDKNKLEQEKREWHDSDKHQMRHYGITFTGSTWDLWCTVPKTLETWTGCIMSKIYSGDCSIHPGPARLVGIVNDIHYWGLHVHGRSCKNDIADKVHADADADTDDITFFEEDRLGS</sequence>
<evidence type="ECO:0000313" key="2">
    <source>
        <dbReference type="EMBL" id="KAF2003780.1"/>
    </source>
</evidence>
<feature type="region of interest" description="Disordered" evidence="1">
    <location>
        <begin position="141"/>
        <end position="174"/>
    </location>
</feature>
<evidence type="ECO:0000313" key="3">
    <source>
        <dbReference type="Proteomes" id="UP000799779"/>
    </source>
</evidence>
<reference evidence="2" key="1">
    <citation type="journal article" date="2020" name="Stud. Mycol.">
        <title>101 Dothideomycetes genomes: a test case for predicting lifestyles and emergence of pathogens.</title>
        <authorList>
            <person name="Haridas S."/>
            <person name="Albert R."/>
            <person name="Binder M."/>
            <person name="Bloem J."/>
            <person name="Labutti K."/>
            <person name="Salamov A."/>
            <person name="Andreopoulos B."/>
            <person name="Baker S."/>
            <person name="Barry K."/>
            <person name="Bills G."/>
            <person name="Bluhm B."/>
            <person name="Cannon C."/>
            <person name="Castanera R."/>
            <person name="Culley D."/>
            <person name="Daum C."/>
            <person name="Ezra D."/>
            <person name="Gonzalez J."/>
            <person name="Henrissat B."/>
            <person name="Kuo A."/>
            <person name="Liang C."/>
            <person name="Lipzen A."/>
            <person name="Lutzoni F."/>
            <person name="Magnuson J."/>
            <person name="Mondo S."/>
            <person name="Nolan M."/>
            <person name="Ohm R."/>
            <person name="Pangilinan J."/>
            <person name="Park H.-J."/>
            <person name="Ramirez L."/>
            <person name="Alfaro M."/>
            <person name="Sun H."/>
            <person name="Tritt A."/>
            <person name="Yoshinaga Y."/>
            <person name="Zwiers L.-H."/>
            <person name="Turgeon B."/>
            <person name="Goodwin S."/>
            <person name="Spatafora J."/>
            <person name="Crous P."/>
            <person name="Grigoriev I."/>
        </authorList>
    </citation>
    <scope>NUCLEOTIDE SEQUENCE</scope>
    <source>
        <strain evidence="2">CBS 123094</strain>
    </source>
</reference>
<feature type="compositionally biased region" description="Polar residues" evidence="1">
    <location>
        <begin position="86"/>
        <end position="95"/>
    </location>
</feature>
<protein>
    <submittedName>
        <fullName evidence="2">Uncharacterized protein</fullName>
    </submittedName>
</protein>
<proteinExistence type="predicted"/>
<evidence type="ECO:0000256" key="1">
    <source>
        <dbReference type="SAM" id="MobiDB-lite"/>
    </source>
</evidence>
<keyword evidence="3" id="KW-1185">Reference proteome</keyword>
<feature type="region of interest" description="Disordered" evidence="1">
    <location>
        <begin position="1"/>
        <end position="103"/>
    </location>
</feature>
<gene>
    <name evidence="2" type="ORF">P154DRAFT_572960</name>
</gene>
<dbReference type="OrthoDB" id="5426911at2759"/>
<dbReference type="AlphaFoldDB" id="A0A6A5WPE1"/>
<feature type="compositionally biased region" description="Basic residues" evidence="1">
    <location>
        <begin position="58"/>
        <end position="70"/>
    </location>
</feature>
<dbReference type="EMBL" id="ML977571">
    <property type="protein sequence ID" value="KAF2003780.1"/>
    <property type="molecule type" value="Genomic_DNA"/>
</dbReference>
<name>A0A6A5WPE1_9PLEO</name>
<organism evidence="2 3">
    <name type="scientific">Amniculicola lignicola CBS 123094</name>
    <dbReference type="NCBI Taxonomy" id="1392246"/>
    <lineage>
        <taxon>Eukaryota</taxon>
        <taxon>Fungi</taxon>
        <taxon>Dikarya</taxon>
        <taxon>Ascomycota</taxon>
        <taxon>Pezizomycotina</taxon>
        <taxon>Dothideomycetes</taxon>
        <taxon>Pleosporomycetidae</taxon>
        <taxon>Pleosporales</taxon>
        <taxon>Amniculicolaceae</taxon>
        <taxon>Amniculicola</taxon>
    </lineage>
</organism>
<feature type="compositionally biased region" description="Basic and acidic residues" evidence="1">
    <location>
        <begin position="20"/>
        <end position="29"/>
    </location>
</feature>
<dbReference type="Proteomes" id="UP000799779">
    <property type="component" value="Unassembled WGS sequence"/>
</dbReference>